<dbReference type="InParanoid" id="K1P7M0"/>
<dbReference type="EMBL" id="JH822689">
    <property type="protein sequence ID" value="EKC17548.1"/>
    <property type="molecule type" value="Genomic_DNA"/>
</dbReference>
<evidence type="ECO:0000313" key="1">
    <source>
        <dbReference type="EMBL" id="EKC17548.1"/>
    </source>
</evidence>
<organism evidence="1">
    <name type="scientific">Magallana gigas</name>
    <name type="common">Pacific oyster</name>
    <name type="synonym">Crassostrea gigas</name>
    <dbReference type="NCBI Taxonomy" id="29159"/>
    <lineage>
        <taxon>Eukaryota</taxon>
        <taxon>Metazoa</taxon>
        <taxon>Spiralia</taxon>
        <taxon>Lophotrochozoa</taxon>
        <taxon>Mollusca</taxon>
        <taxon>Bivalvia</taxon>
        <taxon>Autobranchia</taxon>
        <taxon>Pteriomorphia</taxon>
        <taxon>Ostreida</taxon>
        <taxon>Ostreoidea</taxon>
        <taxon>Ostreidae</taxon>
        <taxon>Magallana</taxon>
    </lineage>
</organism>
<protein>
    <submittedName>
        <fullName evidence="1">Uncharacterized protein</fullName>
    </submittedName>
</protein>
<proteinExistence type="predicted"/>
<accession>K1P7M0</accession>
<dbReference type="HOGENOM" id="CLU_2514821_0_0_1"/>
<name>K1P7M0_MAGGI</name>
<reference evidence="1" key="1">
    <citation type="journal article" date="2012" name="Nature">
        <title>The oyster genome reveals stress adaptation and complexity of shell formation.</title>
        <authorList>
            <person name="Zhang G."/>
            <person name="Fang X."/>
            <person name="Guo X."/>
            <person name="Li L."/>
            <person name="Luo R."/>
            <person name="Xu F."/>
            <person name="Yang P."/>
            <person name="Zhang L."/>
            <person name="Wang X."/>
            <person name="Qi H."/>
            <person name="Xiong Z."/>
            <person name="Que H."/>
            <person name="Xie Y."/>
            <person name="Holland P.W."/>
            <person name="Paps J."/>
            <person name="Zhu Y."/>
            <person name="Wu F."/>
            <person name="Chen Y."/>
            <person name="Wang J."/>
            <person name="Peng C."/>
            <person name="Meng J."/>
            <person name="Yang L."/>
            <person name="Liu J."/>
            <person name="Wen B."/>
            <person name="Zhang N."/>
            <person name="Huang Z."/>
            <person name="Zhu Q."/>
            <person name="Feng Y."/>
            <person name="Mount A."/>
            <person name="Hedgecock D."/>
            <person name="Xu Z."/>
            <person name="Liu Y."/>
            <person name="Domazet-Loso T."/>
            <person name="Du Y."/>
            <person name="Sun X."/>
            <person name="Zhang S."/>
            <person name="Liu B."/>
            <person name="Cheng P."/>
            <person name="Jiang X."/>
            <person name="Li J."/>
            <person name="Fan D."/>
            <person name="Wang W."/>
            <person name="Fu W."/>
            <person name="Wang T."/>
            <person name="Wang B."/>
            <person name="Zhang J."/>
            <person name="Peng Z."/>
            <person name="Li Y."/>
            <person name="Li N."/>
            <person name="Wang J."/>
            <person name="Chen M."/>
            <person name="He Y."/>
            <person name="Tan F."/>
            <person name="Song X."/>
            <person name="Zheng Q."/>
            <person name="Huang R."/>
            <person name="Yang H."/>
            <person name="Du X."/>
            <person name="Chen L."/>
            <person name="Yang M."/>
            <person name="Gaffney P.M."/>
            <person name="Wang S."/>
            <person name="Luo L."/>
            <person name="She Z."/>
            <person name="Ming Y."/>
            <person name="Huang W."/>
            <person name="Zhang S."/>
            <person name="Huang B."/>
            <person name="Zhang Y."/>
            <person name="Qu T."/>
            <person name="Ni P."/>
            <person name="Miao G."/>
            <person name="Wang J."/>
            <person name="Wang Q."/>
            <person name="Steinberg C.E."/>
            <person name="Wang H."/>
            <person name="Li N."/>
            <person name="Qian L."/>
            <person name="Zhang G."/>
            <person name="Li Y."/>
            <person name="Yang H."/>
            <person name="Liu X."/>
            <person name="Wang J."/>
            <person name="Yin Y."/>
            <person name="Wang J."/>
        </authorList>
    </citation>
    <scope>NUCLEOTIDE SEQUENCE [LARGE SCALE GENOMIC DNA]</scope>
    <source>
        <strain evidence="1">05x7-T-G4-1.051#20</strain>
    </source>
</reference>
<gene>
    <name evidence="1" type="ORF">CGI_10000598</name>
</gene>
<dbReference type="AlphaFoldDB" id="K1P7M0"/>
<sequence>MLKNNLSCRNRDCTATAVTRIRTWVVAATTRIRRNFTIICDPQKMYKSIGIRLQDLLKLHKLITIFREVGSRWYERLDRRSPTAE</sequence>